<dbReference type="Gramene" id="PGSC0003DMT400086902">
    <property type="protein sequence ID" value="PGSC0003DMT400086902"/>
    <property type="gene ID" value="PGSC0003DMG400036473"/>
</dbReference>
<dbReference type="AlphaFoldDB" id="M1DCR2"/>
<dbReference type="InterPro" id="IPR046796">
    <property type="entry name" value="Transposase_32_dom"/>
</dbReference>
<name>M1DCR2_SOLTU</name>
<accession>M1DCR2</accession>
<reference evidence="2" key="2">
    <citation type="submission" date="2015-06" db="UniProtKB">
        <authorList>
            <consortium name="EnsemblPlants"/>
        </authorList>
    </citation>
    <scope>IDENTIFICATION</scope>
    <source>
        <strain evidence="2">DM1-3 516 R44</strain>
    </source>
</reference>
<reference evidence="3" key="1">
    <citation type="journal article" date="2011" name="Nature">
        <title>Genome sequence and analysis of the tuber crop potato.</title>
        <authorList>
            <consortium name="The Potato Genome Sequencing Consortium"/>
        </authorList>
    </citation>
    <scope>NUCLEOTIDE SEQUENCE [LARGE SCALE GENOMIC DNA]</scope>
    <source>
        <strain evidence="3">cv. DM1-3 516 R44</strain>
    </source>
</reference>
<dbReference type="Proteomes" id="UP000011115">
    <property type="component" value="Unassembled WGS sequence"/>
</dbReference>
<feature type="domain" description="Putative plant transposon protein" evidence="1">
    <location>
        <begin position="13"/>
        <end position="87"/>
    </location>
</feature>
<dbReference type="PANTHER" id="PTHR33180:SF31">
    <property type="entry name" value="POLYPROTEIN PROTEIN"/>
    <property type="match status" value="1"/>
</dbReference>
<keyword evidence="3" id="KW-1185">Reference proteome</keyword>
<dbReference type="PANTHER" id="PTHR33180">
    <property type="entry name" value="PHOTOSYSTEM II CP43 REACTION CENTER PROTEIN"/>
    <property type="match status" value="1"/>
</dbReference>
<dbReference type="InParanoid" id="M1DCR2"/>
<dbReference type="Pfam" id="PF20167">
    <property type="entry name" value="Transposase_32"/>
    <property type="match status" value="1"/>
</dbReference>
<evidence type="ECO:0000313" key="2">
    <source>
        <dbReference type="EnsemblPlants" id="PGSC0003DMT400086902"/>
    </source>
</evidence>
<dbReference type="PaxDb" id="4113-PGSC0003DMT400086902"/>
<protein>
    <recommendedName>
        <fullName evidence="1">Putative plant transposon protein domain-containing protein</fullName>
    </recommendedName>
</protein>
<organism evidence="2 3">
    <name type="scientific">Solanum tuberosum</name>
    <name type="common">Potato</name>
    <dbReference type="NCBI Taxonomy" id="4113"/>
    <lineage>
        <taxon>Eukaryota</taxon>
        <taxon>Viridiplantae</taxon>
        <taxon>Streptophyta</taxon>
        <taxon>Embryophyta</taxon>
        <taxon>Tracheophyta</taxon>
        <taxon>Spermatophyta</taxon>
        <taxon>Magnoliopsida</taxon>
        <taxon>eudicotyledons</taxon>
        <taxon>Gunneridae</taxon>
        <taxon>Pentapetalae</taxon>
        <taxon>asterids</taxon>
        <taxon>lamiids</taxon>
        <taxon>Solanales</taxon>
        <taxon>Solanaceae</taxon>
        <taxon>Solanoideae</taxon>
        <taxon>Solaneae</taxon>
        <taxon>Solanum</taxon>
    </lineage>
</organism>
<dbReference type="HOGENOM" id="CLU_1589326_0_0_1"/>
<evidence type="ECO:0000313" key="3">
    <source>
        <dbReference type="Proteomes" id="UP000011115"/>
    </source>
</evidence>
<proteinExistence type="predicted"/>
<evidence type="ECO:0000259" key="1">
    <source>
        <dbReference type="Pfam" id="PF20167"/>
    </source>
</evidence>
<sequence>MCPDREEGLDRGNKILVRVHHQHYHAIRNKFILRHPNAACLRYIISREMLNLGLLIEQEMSMRAKKRHLSLPFPIFITELCRWARVPRNEKTNVEVTHTSSTNILCIEAEYQRDVADRRRAVMVDISPEVYIDTLPAEASYLLRPQGLQVLPAPFLPILPELLLHPSP</sequence>
<dbReference type="EnsemblPlants" id="PGSC0003DMT400086902">
    <property type="protein sequence ID" value="PGSC0003DMT400086902"/>
    <property type="gene ID" value="PGSC0003DMG400036473"/>
</dbReference>